<dbReference type="RefSeq" id="WP_369270689.1">
    <property type="nucleotide sequence ID" value="NZ_CP163432.1"/>
</dbReference>
<organism evidence="1">
    <name type="scientific">Streptomyces sp. R11</name>
    <dbReference type="NCBI Taxonomy" id="3238625"/>
    <lineage>
        <taxon>Bacteria</taxon>
        <taxon>Bacillati</taxon>
        <taxon>Actinomycetota</taxon>
        <taxon>Actinomycetes</taxon>
        <taxon>Kitasatosporales</taxon>
        <taxon>Streptomycetaceae</taxon>
        <taxon>Streptomyces</taxon>
    </lineage>
</organism>
<sequence>MATYPITEPHFGGPVADPVTVAAIGAVALTEGIRFLYDQAADLLRRMRDRSDVRHESVEIDGAGALDSALGTVRIDYGRAEAQADAIRDLRRELADQAEGFVQADPSDERLVEAVDALRRLLETVYGRRITFRGEPREQSGAVVDVHVAAAAVDGYVAAVRAKRVGNADVKANLTVGDIGSGGEAVGLHVDDLN</sequence>
<name>A0AB39MW89_9ACTN</name>
<proteinExistence type="predicted"/>
<reference evidence="1" key="1">
    <citation type="submission" date="2024-07" db="EMBL/GenBank/DDBJ databases">
        <authorList>
            <person name="Yu S.T."/>
        </authorList>
    </citation>
    <scope>NUCLEOTIDE SEQUENCE</scope>
    <source>
        <strain evidence="1">R11</strain>
    </source>
</reference>
<dbReference type="AlphaFoldDB" id="A0AB39MW89"/>
<dbReference type="EMBL" id="CP163432">
    <property type="protein sequence ID" value="XDQ10367.1"/>
    <property type="molecule type" value="Genomic_DNA"/>
</dbReference>
<evidence type="ECO:0000313" key="1">
    <source>
        <dbReference type="EMBL" id="XDQ10367.1"/>
    </source>
</evidence>
<accession>A0AB39MW89</accession>
<gene>
    <name evidence="1" type="ORF">AB5J55_12185</name>
</gene>
<protein>
    <submittedName>
        <fullName evidence="1">Uncharacterized protein</fullName>
    </submittedName>
</protein>